<gene>
    <name evidence="2" type="ORF">HYG87_00915</name>
</gene>
<dbReference type="Proteomes" id="UP000681041">
    <property type="component" value="Chromosome"/>
</dbReference>
<dbReference type="EMBL" id="CP058560">
    <property type="protein sequence ID" value="QUH22424.1"/>
    <property type="molecule type" value="Genomic_DNA"/>
</dbReference>
<evidence type="ECO:0000313" key="2">
    <source>
        <dbReference type="EMBL" id="QUH22424.1"/>
    </source>
</evidence>
<feature type="domain" description="ARG and Rhodanese-Phosphatase-superfamily-associated" evidence="1">
    <location>
        <begin position="12"/>
        <end position="302"/>
    </location>
</feature>
<evidence type="ECO:0000313" key="3">
    <source>
        <dbReference type="Proteomes" id="UP000681041"/>
    </source>
</evidence>
<keyword evidence="3" id="KW-1185">Reference proteome</keyword>
<sequence length="324" mass="36446">MNEVLSEYFSTLKMGKIQSHANMAVLPLVGKIEDSTYITLQEALESNSLHISEISQQGSVPELKVHNKGDIPVLLVDGEEVWGAKQNRVLNTSILLQEKSETIIPVSCTEQGRWSYNSNQFSDSGHVAASKIRRRKSASVSLSLNSCGEYLSNQTALWSDIEEISRDAQVESPTRALGDVYLSQKEDLNKYLEAFSSLDNQNGILVMINGEVVGLDIISSRAAYNLLHPKLVKSYALEAALKKDNSIKPEESLFTEFLDDLLKSSEEVHESVGYGKDHRFQSKNTIGSALIHNDKIIHTAFFKKERTVEYMESFSKRRRFRARR</sequence>
<protein>
    <recommendedName>
        <fullName evidence="1">ARG and Rhodanese-Phosphatase-superfamily-associated domain-containing protein</fullName>
    </recommendedName>
</protein>
<organism evidence="2 3">
    <name type="scientific">Methanobacterium alkalithermotolerans</name>
    <dbReference type="NCBI Taxonomy" id="2731220"/>
    <lineage>
        <taxon>Archaea</taxon>
        <taxon>Methanobacteriati</taxon>
        <taxon>Methanobacteriota</taxon>
        <taxon>Methanomada group</taxon>
        <taxon>Methanobacteria</taxon>
        <taxon>Methanobacteriales</taxon>
        <taxon>Methanobacteriaceae</taxon>
        <taxon>Methanobacterium</taxon>
    </lineage>
</organism>
<dbReference type="Pfam" id="PF20208">
    <property type="entry name" value="ARPP-1"/>
    <property type="match status" value="1"/>
</dbReference>
<dbReference type="InterPro" id="IPR046699">
    <property type="entry name" value="ARPP-1"/>
</dbReference>
<reference evidence="2" key="1">
    <citation type="submission" date="2020-07" db="EMBL/GenBank/DDBJ databases">
        <title>Methanobacterium. sp. MethCan genome.</title>
        <authorList>
            <person name="Postec A."/>
            <person name="Quemeneur M."/>
        </authorList>
    </citation>
    <scope>NUCLEOTIDE SEQUENCE</scope>
    <source>
        <strain evidence="2">MethCAN</strain>
    </source>
</reference>
<dbReference type="GeneID" id="64819281"/>
<dbReference type="RefSeq" id="WP_211533368.1">
    <property type="nucleotide sequence ID" value="NZ_CP058560.1"/>
</dbReference>
<dbReference type="OrthoDB" id="73400at2157"/>
<accession>A0A8T8K236</accession>
<name>A0A8T8K236_9EURY</name>
<proteinExistence type="predicted"/>
<dbReference type="AlphaFoldDB" id="A0A8T8K236"/>
<evidence type="ECO:0000259" key="1">
    <source>
        <dbReference type="Pfam" id="PF20208"/>
    </source>
</evidence>
<dbReference type="KEGG" id="meme:HYG87_00915"/>